<dbReference type="Proteomes" id="UP000553632">
    <property type="component" value="Unassembled WGS sequence"/>
</dbReference>
<dbReference type="AlphaFoldDB" id="A0A7J6UDH9"/>
<evidence type="ECO:0000313" key="1">
    <source>
        <dbReference type="EMBL" id="KAF4755275.1"/>
    </source>
</evidence>
<sequence>MTIEDSKEIPAFGVYAWEQYLYDDNQLSCSLMMEIFVALAYKSRDYQSGSVSVLGLKGDLQKAMSDYVLATMQEGGVPSLSKAVRSLEHETLQLLGANADEAQARAESEVSVLLPVFLRSGE</sequence>
<keyword evidence="2" id="KW-1185">Reference proteome</keyword>
<accession>A0A7J6UDH9</accession>
<feature type="non-terminal residue" evidence="1">
    <location>
        <position position="1"/>
    </location>
</feature>
<comment type="caution">
    <text evidence="1">The sequence shown here is derived from an EMBL/GenBank/DDBJ whole genome shotgun (WGS) entry which is preliminary data.</text>
</comment>
<dbReference type="EMBL" id="JABANO010004379">
    <property type="protein sequence ID" value="KAF4755275.1"/>
    <property type="molecule type" value="Genomic_DNA"/>
</dbReference>
<protein>
    <submittedName>
        <fullName evidence="1">Uncharacterized protein</fullName>
    </submittedName>
</protein>
<name>A0A7J6UDH9_PEROL</name>
<gene>
    <name evidence="1" type="ORF">FOZ63_022592</name>
</gene>
<organism evidence="1 2">
    <name type="scientific">Perkinsus olseni</name>
    <name type="common">Perkinsus atlanticus</name>
    <dbReference type="NCBI Taxonomy" id="32597"/>
    <lineage>
        <taxon>Eukaryota</taxon>
        <taxon>Sar</taxon>
        <taxon>Alveolata</taxon>
        <taxon>Perkinsozoa</taxon>
        <taxon>Perkinsea</taxon>
        <taxon>Perkinsida</taxon>
        <taxon>Perkinsidae</taxon>
        <taxon>Perkinsus</taxon>
    </lineage>
</organism>
<proteinExistence type="predicted"/>
<reference evidence="1 2" key="1">
    <citation type="submission" date="2020-04" db="EMBL/GenBank/DDBJ databases">
        <title>Perkinsus olseni comparative genomics.</title>
        <authorList>
            <person name="Bogema D.R."/>
        </authorList>
    </citation>
    <scope>NUCLEOTIDE SEQUENCE [LARGE SCALE GENOMIC DNA]</scope>
    <source>
        <strain evidence="1 2">ATCC PRA-207</strain>
    </source>
</reference>
<evidence type="ECO:0000313" key="2">
    <source>
        <dbReference type="Proteomes" id="UP000553632"/>
    </source>
</evidence>